<dbReference type="SUPFAM" id="SSF52540">
    <property type="entry name" value="P-loop containing nucleoside triphosphate hydrolases"/>
    <property type="match status" value="2"/>
</dbReference>
<dbReference type="STRING" id="77586.A0A0D9XU29"/>
<comment type="similarity">
    <text evidence="1">Belongs to the disease resistance NB-LRR family.</text>
</comment>
<sequence>MADLALGLAKSAVEGTVSKVVSAIKEEADLKERVQHDLVFITDEFQMMRSFLNGVGREQVVNNTVVRTWVSQVRDLAYDVEDCIEFLVHLDSKPAWWHRLFPSFMAPVLSSVLSTVPLPLDEAVADLKQLKARVEDVSQRNMRYNLIAADSGKPRQPAPAAANYGGAAAFDLLVEAKEIARKEIARGDLTQLITKNLKEDSELRVISLWGTDGDLGIVSTIREAYDSRKACKKFGCRGWVKMVHPFNLHALLESLLGQFKTNSGQEGGITTVQGGGGVLLVNEFKRQVSDKRYLIVLEDLSTMVEWDAIRTHLPDMSCGSRIIISTQNFEIASVCAAQPFLIWELKRLSANHSVCVLFNEGVVASKQDADQSEVMHDVGRTREMIAFSNILFRRGHKVVSVWGIWGVGKSNFVRQWQTLEKHADFERFGWVNVPRPFNLRDFSRSLLYDLCRPEFRAEHHNAFLGMSRIRDPVDGCRKLIHDHRCLVVIDGLRSTDEWDLIKANLANGHFSSSIVVTTNEANVARYCAMPSKAVLKLNCIEADQALDLFKQY</sequence>
<dbReference type="InterPro" id="IPR041118">
    <property type="entry name" value="Rx_N"/>
</dbReference>
<evidence type="ECO:0008006" key="11">
    <source>
        <dbReference type="Google" id="ProtNLM"/>
    </source>
</evidence>
<evidence type="ECO:0000259" key="7">
    <source>
        <dbReference type="Pfam" id="PF00931"/>
    </source>
</evidence>
<evidence type="ECO:0000259" key="8">
    <source>
        <dbReference type="Pfam" id="PF18052"/>
    </source>
</evidence>
<dbReference type="eggNOG" id="KOG4658">
    <property type="taxonomic scope" value="Eukaryota"/>
</dbReference>
<dbReference type="InterPro" id="IPR038005">
    <property type="entry name" value="RX-like_CC"/>
</dbReference>
<dbReference type="InterPro" id="IPR027417">
    <property type="entry name" value="P-loop_NTPase"/>
</dbReference>
<reference evidence="10" key="2">
    <citation type="submission" date="2013-12" db="EMBL/GenBank/DDBJ databases">
        <authorList>
            <person name="Yu Y."/>
            <person name="Lee S."/>
            <person name="de Baynast K."/>
            <person name="Wissotski M."/>
            <person name="Liu L."/>
            <person name="Talag J."/>
            <person name="Goicoechea J."/>
            <person name="Angelova A."/>
            <person name="Jetty R."/>
            <person name="Kudrna D."/>
            <person name="Golser W."/>
            <person name="Rivera L."/>
            <person name="Zhang J."/>
            <person name="Wing R."/>
        </authorList>
    </citation>
    <scope>NUCLEOTIDE SEQUENCE</scope>
</reference>
<dbReference type="GO" id="GO:0006952">
    <property type="term" value="P:defense response"/>
    <property type="evidence" value="ECO:0007669"/>
    <property type="project" value="UniProtKB-KW"/>
</dbReference>
<dbReference type="Gene3D" id="1.20.5.4130">
    <property type="match status" value="1"/>
</dbReference>
<evidence type="ECO:0000256" key="2">
    <source>
        <dbReference type="ARBA" id="ARBA00022614"/>
    </source>
</evidence>
<protein>
    <recommendedName>
        <fullName evidence="11">Rx N-terminal domain-containing protein</fullName>
    </recommendedName>
</protein>
<evidence type="ECO:0000313" key="10">
    <source>
        <dbReference type="Proteomes" id="UP000032180"/>
    </source>
</evidence>
<dbReference type="InterPro" id="IPR002182">
    <property type="entry name" value="NB-ARC"/>
</dbReference>
<feature type="coiled-coil region" evidence="6">
    <location>
        <begin position="120"/>
        <end position="147"/>
    </location>
</feature>
<evidence type="ECO:0000313" key="9">
    <source>
        <dbReference type="EnsemblPlants" id="LPERR11G15870.1"/>
    </source>
</evidence>
<keyword evidence="2" id="KW-0433">Leucine-rich repeat</keyword>
<name>A0A0D9XU29_9ORYZ</name>
<dbReference type="Pfam" id="PF00931">
    <property type="entry name" value="NB-ARC"/>
    <property type="match status" value="2"/>
</dbReference>
<dbReference type="Gramene" id="LPERR11G15870.1">
    <property type="protein sequence ID" value="LPERR11G15870.1"/>
    <property type="gene ID" value="LPERR11G15870"/>
</dbReference>
<dbReference type="PANTHER" id="PTHR19338:SF58">
    <property type="entry name" value="OS09G0517100 PROTEIN"/>
    <property type="match status" value="1"/>
</dbReference>
<keyword evidence="5" id="KW-0611">Plant defense</keyword>
<proteinExistence type="inferred from homology"/>
<evidence type="ECO:0000256" key="3">
    <source>
        <dbReference type="ARBA" id="ARBA00022737"/>
    </source>
</evidence>
<dbReference type="Proteomes" id="UP000032180">
    <property type="component" value="Chromosome 11"/>
</dbReference>
<dbReference type="GO" id="GO:0043531">
    <property type="term" value="F:ADP binding"/>
    <property type="evidence" value="ECO:0007669"/>
    <property type="project" value="InterPro"/>
</dbReference>
<organism evidence="9 10">
    <name type="scientific">Leersia perrieri</name>
    <dbReference type="NCBI Taxonomy" id="77586"/>
    <lineage>
        <taxon>Eukaryota</taxon>
        <taxon>Viridiplantae</taxon>
        <taxon>Streptophyta</taxon>
        <taxon>Embryophyta</taxon>
        <taxon>Tracheophyta</taxon>
        <taxon>Spermatophyta</taxon>
        <taxon>Magnoliopsida</taxon>
        <taxon>Liliopsida</taxon>
        <taxon>Poales</taxon>
        <taxon>Poaceae</taxon>
        <taxon>BOP clade</taxon>
        <taxon>Oryzoideae</taxon>
        <taxon>Oryzeae</taxon>
        <taxon>Oryzinae</taxon>
        <taxon>Leersia</taxon>
    </lineage>
</organism>
<dbReference type="AlphaFoldDB" id="A0A0D9XU29"/>
<feature type="domain" description="NB-ARC" evidence="7">
    <location>
        <begin position="388"/>
        <end position="551"/>
    </location>
</feature>
<accession>A0A0D9XU29</accession>
<reference evidence="9 10" key="1">
    <citation type="submission" date="2012-08" db="EMBL/GenBank/DDBJ databases">
        <title>Oryza genome evolution.</title>
        <authorList>
            <person name="Wing R.A."/>
        </authorList>
    </citation>
    <scope>NUCLEOTIDE SEQUENCE</scope>
</reference>
<evidence type="ECO:0000256" key="6">
    <source>
        <dbReference type="SAM" id="Coils"/>
    </source>
</evidence>
<dbReference type="Pfam" id="PF18052">
    <property type="entry name" value="Rx_N"/>
    <property type="match status" value="1"/>
</dbReference>
<dbReference type="PANTHER" id="PTHR19338">
    <property type="entry name" value="TRANSLOCASE OF INNER MITOCHONDRIAL MEMBRANE 13 HOMOLOG"/>
    <property type="match status" value="1"/>
</dbReference>
<dbReference type="EnsemblPlants" id="LPERR11G15870.1">
    <property type="protein sequence ID" value="LPERR11G15870.1"/>
    <property type="gene ID" value="LPERR11G15870"/>
</dbReference>
<dbReference type="Gene3D" id="3.40.50.300">
    <property type="entry name" value="P-loop containing nucleotide triphosphate hydrolases"/>
    <property type="match status" value="2"/>
</dbReference>
<keyword evidence="10" id="KW-1185">Reference proteome</keyword>
<evidence type="ECO:0000256" key="1">
    <source>
        <dbReference type="ARBA" id="ARBA00008894"/>
    </source>
</evidence>
<keyword evidence="6" id="KW-0175">Coiled coil</keyword>
<evidence type="ECO:0000256" key="4">
    <source>
        <dbReference type="ARBA" id="ARBA00022741"/>
    </source>
</evidence>
<evidence type="ECO:0000256" key="5">
    <source>
        <dbReference type="ARBA" id="ARBA00022821"/>
    </source>
</evidence>
<keyword evidence="3" id="KW-0677">Repeat</keyword>
<feature type="domain" description="NB-ARC" evidence="7">
    <location>
        <begin position="192"/>
        <end position="359"/>
    </location>
</feature>
<feature type="domain" description="Disease resistance N-terminal" evidence="8">
    <location>
        <begin position="12"/>
        <end position="92"/>
    </location>
</feature>
<dbReference type="CDD" id="cd14798">
    <property type="entry name" value="RX-CC_like"/>
    <property type="match status" value="1"/>
</dbReference>
<reference evidence="9" key="3">
    <citation type="submission" date="2015-04" db="UniProtKB">
        <authorList>
            <consortium name="EnsemblPlants"/>
        </authorList>
    </citation>
    <scope>IDENTIFICATION</scope>
</reference>
<keyword evidence="4" id="KW-0547">Nucleotide-binding</keyword>
<dbReference type="HOGENOM" id="CLU_000837_29_7_1"/>